<organism evidence="1 2">
    <name type="scientific">Haemonchus placei</name>
    <name type="common">Barber's pole worm</name>
    <dbReference type="NCBI Taxonomy" id="6290"/>
    <lineage>
        <taxon>Eukaryota</taxon>
        <taxon>Metazoa</taxon>
        <taxon>Ecdysozoa</taxon>
        <taxon>Nematoda</taxon>
        <taxon>Chromadorea</taxon>
        <taxon>Rhabditida</taxon>
        <taxon>Rhabditina</taxon>
        <taxon>Rhabditomorpha</taxon>
        <taxon>Strongyloidea</taxon>
        <taxon>Trichostrongylidae</taxon>
        <taxon>Haemonchus</taxon>
    </lineage>
</organism>
<name>A0A3P7W6B9_HAEPC</name>
<keyword evidence="2" id="KW-1185">Reference proteome</keyword>
<evidence type="ECO:0000313" key="2">
    <source>
        <dbReference type="Proteomes" id="UP000268014"/>
    </source>
</evidence>
<evidence type="ECO:0000313" key="1">
    <source>
        <dbReference type="EMBL" id="VDO50179.1"/>
    </source>
</evidence>
<dbReference type="AlphaFoldDB" id="A0A3P7W6B9"/>
<dbReference type="EMBL" id="UZAF01018298">
    <property type="protein sequence ID" value="VDO50179.1"/>
    <property type="molecule type" value="Genomic_DNA"/>
</dbReference>
<accession>A0A3P7W6B9</accession>
<sequence length="39" mass="4388">MITQKWIPGKRSGSNGLGVARLMGALYHIRYGRCSSRYC</sequence>
<gene>
    <name evidence="1" type="ORF">HPLM_LOCUS13669</name>
</gene>
<proteinExistence type="predicted"/>
<dbReference type="Proteomes" id="UP000268014">
    <property type="component" value="Unassembled WGS sequence"/>
</dbReference>
<reference evidence="1 2" key="1">
    <citation type="submission" date="2018-11" db="EMBL/GenBank/DDBJ databases">
        <authorList>
            <consortium name="Pathogen Informatics"/>
        </authorList>
    </citation>
    <scope>NUCLEOTIDE SEQUENCE [LARGE SCALE GENOMIC DNA]</scope>
    <source>
        <strain evidence="1 2">MHpl1</strain>
    </source>
</reference>
<protein>
    <submittedName>
        <fullName evidence="1">Uncharacterized protein</fullName>
    </submittedName>
</protein>